<dbReference type="AlphaFoldDB" id="A0A2A3JQC5"/>
<name>A0A2A3JQC5_9RHOB</name>
<evidence type="ECO:0000256" key="2">
    <source>
        <dbReference type="SAM" id="SignalP"/>
    </source>
</evidence>
<sequence>MRVILTLPALVLPVLLAACAQQAQQSAAPAPAPTSSTTGAAATLRPPANARTEEQFDTTSAEERSAAAAAPAAAERKLGSTVASLGDPTDPGFWLETPLVSSVTKGRVVYPVNGKSAQVELRPIEGPASGGSRISLPAMRLIGAPLTDLPTLTVYAGGATG</sequence>
<comment type="caution">
    <text evidence="3">The sequence shown here is derived from an EMBL/GenBank/DDBJ whole genome shotgun (WGS) entry which is preliminary data.</text>
</comment>
<keyword evidence="2" id="KW-0732">Signal</keyword>
<feature type="signal peptide" evidence="2">
    <location>
        <begin position="1"/>
        <end position="23"/>
    </location>
</feature>
<feature type="compositionally biased region" description="Low complexity" evidence="1">
    <location>
        <begin position="28"/>
        <end position="44"/>
    </location>
</feature>
<proteinExistence type="predicted"/>
<feature type="region of interest" description="Disordered" evidence="1">
    <location>
        <begin position="28"/>
        <end position="73"/>
    </location>
</feature>
<evidence type="ECO:0008006" key="4">
    <source>
        <dbReference type="Google" id="ProtNLM"/>
    </source>
</evidence>
<dbReference type="OrthoDB" id="7871639at2"/>
<organism evidence="3">
    <name type="scientific">Alloyangia mangrovi</name>
    <dbReference type="NCBI Taxonomy" id="1779329"/>
    <lineage>
        <taxon>Bacteria</taxon>
        <taxon>Pseudomonadati</taxon>
        <taxon>Pseudomonadota</taxon>
        <taxon>Alphaproteobacteria</taxon>
        <taxon>Rhodobacterales</taxon>
        <taxon>Roseobacteraceae</taxon>
        <taxon>Alloyangia</taxon>
    </lineage>
</organism>
<feature type="chain" id="PRO_5012246303" description="D-galactarate dehydratase" evidence="2">
    <location>
        <begin position="24"/>
        <end position="161"/>
    </location>
</feature>
<gene>
    <name evidence="3" type="ORF">CLG85_20385</name>
</gene>
<evidence type="ECO:0000256" key="1">
    <source>
        <dbReference type="SAM" id="MobiDB-lite"/>
    </source>
</evidence>
<protein>
    <recommendedName>
        <fullName evidence="4">D-galactarate dehydratase</fullName>
    </recommendedName>
</protein>
<dbReference type="EMBL" id="NTHN01000395">
    <property type="protein sequence ID" value="PBD17395.1"/>
    <property type="molecule type" value="Genomic_DNA"/>
</dbReference>
<reference evidence="3" key="1">
    <citation type="submission" date="2017-09" db="EMBL/GenBank/DDBJ databases">
        <title>Yangia sp. SAOS 153D whole genome sequencing.</title>
        <authorList>
            <person name="Verma A."/>
            <person name="Krishnamurthi S."/>
        </authorList>
    </citation>
    <scope>NUCLEOTIDE SEQUENCE [LARGE SCALE GENOMIC DNA]</scope>
    <source>
        <strain evidence="3">SAOS 153D</strain>
    </source>
</reference>
<evidence type="ECO:0000313" key="3">
    <source>
        <dbReference type="EMBL" id="PBD17395.1"/>
    </source>
</evidence>
<dbReference type="PROSITE" id="PS51257">
    <property type="entry name" value="PROKAR_LIPOPROTEIN"/>
    <property type="match status" value="1"/>
</dbReference>
<accession>A0A2A3JQC5</accession>